<name>A0A6L2JWI2_TANCI</name>
<evidence type="ECO:0000313" key="1">
    <source>
        <dbReference type="EMBL" id="GEU41438.1"/>
    </source>
</evidence>
<reference evidence="1" key="1">
    <citation type="journal article" date="2019" name="Sci. Rep.">
        <title>Draft genome of Tanacetum cinerariifolium, the natural source of mosquito coil.</title>
        <authorList>
            <person name="Yamashiro T."/>
            <person name="Shiraishi A."/>
            <person name="Satake H."/>
            <person name="Nakayama K."/>
        </authorList>
    </citation>
    <scope>NUCLEOTIDE SEQUENCE</scope>
</reference>
<accession>A0A6L2JWI2</accession>
<evidence type="ECO:0008006" key="2">
    <source>
        <dbReference type="Google" id="ProtNLM"/>
    </source>
</evidence>
<protein>
    <recommendedName>
        <fullName evidence="2">RNA-directed DNA polymerase, eukaryota, reverse transcriptase zinc-binding domain protein</fullName>
    </recommendedName>
</protein>
<comment type="caution">
    <text evidence="1">The sequence shown here is derived from an EMBL/GenBank/DDBJ whole genome shotgun (WGS) entry which is preliminary data.</text>
</comment>
<dbReference type="EMBL" id="BKCJ010001438">
    <property type="protein sequence ID" value="GEU41438.1"/>
    <property type="molecule type" value="Genomic_DNA"/>
</dbReference>
<proteinExistence type="predicted"/>
<dbReference type="AlphaFoldDB" id="A0A6L2JWI2"/>
<gene>
    <name evidence="1" type="ORF">Tci_013416</name>
</gene>
<organism evidence="1">
    <name type="scientific">Tanacetum cinerariifolium</name>
    <name type="common">Dalmatian daisy</name>
    <name type="synonym">Chrysanthemum cinerariifolium</name>
    <dbReference type="NCBI Taxonomy" id="118510"/>
    <lineage>
        <taxon>Eukaryota</taxon>
        <taxon>Viridiplantae</taxon>
        <taxon>Streptophyta</taxon>
        <taxon>Embryophyta</taxon>
        <taxon>Tracheophyta</taxon>
        <taxon>Spermatophyta</taxon>
        <taxon>Magnoliopsida</taxon>
        <taxon>eudicotyledons</taxon>
        <taxon>Gunneridae</taxon>
        <taxon>Pentapetalae</taxon>
        <taxon>asterids</taxon>
        <taxon>campanulids</taxon>
        <taxon>Asterales</taxon>
        <taxon>Asteraceae</taxon>
        <taxon>Asteroideae</taxon>
        <taxon>Anthemideae</taxon>
        <taxon>Anthemidinae</taxon>
        <taxon>Tanacetum</taxon>
    </lineage>
</organism>
<sequence length="99" mass="11807">MWYDNWSGMGPLINIITHRDLYNARLEKDIYVAKMIREDRWKGANDWTESMSFLSKTAVPVINSGKKDKIIWLDKNESPIEFTMRNVYNDLRDHNEEVK</sequence>